<dbReference type="EMBL" id="RQVR01000036">
    <property type="protein sequence ID" value="RRJ87654.1"/>
    <property type="molecule type" value="Genomic_DNA"/>
</dbReference>
<dbReference type="Gene3D" id="3.40.50.1820">
    <property type="entry name" value="alpha/beta hydrolase"/>
    <property type="match status" value="1"/>
</dbReference>
<dbReference type="AlphaFoldDB" id="A0A3P3VYU2"/>
<reference evidence="3 4" key="1">
    <citation type="submission" date="2018-11" db="EMBL/GenBank/DDBJ databases">
        <title>Flavobacterium sp. nov., YIM 102600 draft genome.</title>
        <authorList>
            <person name="Li G."/>
            <person name="Jiang Y."/>
        </authorList>
    </citation>
    <scope>NUCLEOTIDE SEQUENCE [LARGE SCALE GENOMIC DNA]</scope>
    <source>
        <strain evidence="3 4">YIM 102600</strain>
    </source>
</reference>
<comment type="similarity">
    <text evidence="1">Belongs to the esterase D family.</text>
</comment>
<accession>A0A3P3VYU2</accession>
<organism evidence="3 4">
    <name type="scientific">Flavobacterium macacae</name>
    <dbReference type="NCBI Taxonomy" id="2488993"/>
    <lineage>
        <taxon>Bacteria</taxon>
        <taxon>Pseudomonadati</taxon>
        <taxon>Bacteroidota</taxon>
        <taxon>Flavobacteriia</taxon>
        <taxon>Flavobacteriales</taxon>
        <taxon>Flavobacteriaceae</taxon>
        <taxon>Flavobacterium</taxon>
    </lineage>
</organism>
<protein>
    <submittedName>
        <fullName evidence="3">Alpha/beta hydrolase</fullName>
    </submittedName>
</protein>
<evidence type="ECO:0000256" key="2">
    <source>
        <dbReference type="ARBA" id="ARBA00022801"/>
    </source>
</evidence>
<dbReference type="GO" id="GO:0016788">
    <property type="term" value="F:hydrolase activity, acting on ester bonds"/>
    <property type="evidence" value="ECO:0007669"/>
    <property type="project" value="TreeGrafter"/>
</dbReference>
<gene>
    <name evidence="3" type="ORF">EG849_15285</name>
</gene>
<comment type="caution">
    <text evidence="3">The sequence shown here is derived from an EMBL/GenBank/DDBJ whole genome shotgun (WGS) entry which is preliminary data.</text>
</comment>
<dbReference type="InterPro" id="IPR029058">
    <property type="entry name" value="AB_hydrolase_fold"/>
</dbReference>
<dbReference type="PANTHER" id="PTHR40841">
    <property type="entry name" value="SIDEROPHORE TRIACETYLFUSARININE C ESTERASE"/>
    <property type="match status" value="1"/>
</dbReference>
<dbReference type="RefSeq" id="WP_125014277.1">
    <property type="nucleotide sequence ID" value="NZ_RQVR01000036.1"/>
</dbReference>
<name>A0A3P3VYU2_9FLAO</name>
<dbReference type="Pfam" id="PF00756">
    <property type="entry name" value="Esterase"/>
    <property type="match status" value="1"/>
</dbReference>
<dbReference type="OrthoDB" id="9784036at2"/>
<sequence length="277" mass="31982">MKKTIILFLTTFIFSINYSQETSSLNFGDKMNINSRYLGEESEIWVKLPEDFEKLKDNCSILVLLDGDEYFGIATNVQNLYQWEEKMPPTIIVAIPSTVESRWKFYTPTNSKNFTGRKDNDELFKSTGNFSKFADFVENDIIKSLETRYSLKFKNKTIFGHSLGGLAVISFYNIRPEIFESYICASPSLLWNDFMFNKYYKNDYSLNSIEKRKIFLSSGNPDSNGYKQNVEDLVGSLTSKIINSEQTVKYMHYITEDHGSSGIRSLIDGLEFVYKGK</sequence>
<evidence type="ECO:0000313" key="3">
    <source>
        <dbReference type="EMBL" id="RRJ87654.1"/>
    </source>
</evidence>
<dbReference type="InterPro" id="IPR000801">
    <property type="entry name" value="Esterase-like"/>
</dbReference>
<evidence type="ECO:0000313" key="4">
    <source>
        <dbReference type="Proteomes" id="UP000271937"/>
    </source>
</evidence>
<dbReference type="InterPro" id="IPR052558">
    <property type="entry name" value="Siderophore_Hydrolase_D"/>
</dbReference>
<proteinExistence type="inferred from homology"/>
<keyword evidence="2 3" id="KW-0378">Hydrolase</keyword>
<dbReference type="PANTHER" id="PTHR40841:SF2">
    <property type="entry name" value="SIDEROPHORE-DEGRADING ESTERASE (EUROFUNG)"/>
    <property type="match status" value="1"/>
</dbReference>
<keyword evidence="4" id="KW-1185">Reference proteome</keyword>
<dbReference type="SUPFAM" id="SSF53474">
    <property type="entry name" value="alpha/beta-Hydrolases"/>
    <property type="match status" value="1"/>
</dbReference>
<evidence type="ECO:0000256" key="1">
    <source>
        <dbReference type="ARBA" id="ARBA00005622"/>
    </source>
</evidence>
<dbReference type="Proteomes" id="UP000271937">
    <property type="component" value="Unassembled WGS sequence"/>
</dbReference>